<dbReference type="InterPro" id="IPR036390">
    <property type="entry name" value="WH_DNA-bd_sf"/>
</dbReference>
<evidence type="ECO:0000313" key="2">
    <source>
        <dbReference type="EMBL" id="AIG73848.1"/>
    </source>
</evidence>
<dbReference type="SUPFAM" id="SSF46785">
    <property type="entry name" value="Winged helix' DNA-binding domain"/>
    <property type="match status" value="1"/>
</dbReference>
<dbReference type="KEGG" id="aja:AJAP_04630"/>
<dbReference type="EMBL" id="CP008953">
    <property type="protein sequence ID" value="AIG73848.1"/>
    <property type="molecule type" value="Genomic_DNA"/>
</dbReference>
<dbReference type="InterPro" id="IPR036388">
    <property type="entry name" value="WH-like_DNA-bd_sf"/>
</dbReference>
<dbReference type="Gene3D" id="1.10.10.10">
    <property type="entry name" value="Winged helix-like DNA-binding domain superfamily/Winged helix DNA-binding domain"/>
    <property type="match status" value="1"/>
</dbReference>
<evidence type="ECO:0000259" key="1">
    <source>
        <dbReference type="Pfam" id="PF01638"/>
    </source>
</evidence>
<name>A0A075ULR9_9PSEU</name>
<dbReference type="Pfam" id="PF01638">
    <property type="entry name" value="HxlR"/>
    <property type="match status" value="1"/>
</dbReference>
<evidence type="ECO:0000313" key="3">
    <source>
        <dbReference type="Proteomes" id="UP000028492"/>
    </source>
</evidence>
<accession>A0A075ULR9</accession>
<protein>
    <recommendedName>
        <fullName evidence="1">HTH hxlR-type domain-containing protein</fullName>
    </recommendedName>
</protein>
<gene>
    <name evidence="2" type="ORF">AJAP_04630</name>
</gene>
<sequence>MLRELIGGARSFSDLTARRLAVREELPGFPSRTSYRLTPAGQELRPLLLELYRSGSALLAQ</sequence>
<dbReference type="RefSeq" id="WP_228694860.1">
    <property type="nucleotide sequence ID" value="NZ_CP008953.1"/>
</dbReference>
<keyword evidence="3" id="KW-1185">Reference proteome</keyword>
<dbReference type="Proteomes" id="UP000028492">
    <property type="component" value="Chromosome"/>
</dbReference>
<proteinExistence type="predicted"/>
<reference evidence="2 3" key="1">
    <citation type="journal article" date="2014" name="J. Biotechnol.">
        <title>Complete genome sequence of the actinobacterium Amycolatopsis japonica MG417-CF17(T) (=DSM 44213T) producing (S,S)-N,N'-ethylenediaminedisuccinic acid.</title>
        <authorList>
            <person name="Stegmann E."/>
            <person name="Albersmeier A."/>
            <person name="Spohn M."/>
            <person name="Gert H."/>
            <person name="Weber T."/>
            <person name="Wohlleben W."/>
            <person name="Kalinowski J."/>
            <person name="Ruckert C."/>
        </authorList>
    </citation>
    <scope>NUCLEOTIDE SEQUENCE [LARGE SCALE GENOMIC DNA]</scope>
    <source>
        <strain evidence="3">MG417-CF17 (DSM 44213)</strain>
    </source>
</reference>
<dbReference type="AlphaFoldDB" id="A0A075ULR9"/>
<feature type="domain" description="HTH hxlR-type" evidence="1">
    <location>
        <begin position="12"/>
        <end position="58"/>
    </location>
</feature>
<dbReference type="HOGENOM" id="CLU_2912239_0_0_11"/>
<organism evidence="2 3">
    <name type="scientific">Amycolatopsis japonica</name>
    <dbReference type="NCBI Taxonomy" id="208439"/>
    <lineage>
        <taxon>Bacteria</taxon>
        <taxon>Bacillati</taxon>
        <taxon>Actinomycetota</taxon>
        <taxon>Actinomycetes</taxon>
        <taxon>Pseudonocardiales</taxon>
        <taxon>Pseudonocardiaceae</taxon>
        <taxon>Amycolatopsis</taxon>
        <taxon>Amycolatopsis japonica group</taxon>
    </lineage>
</organism>
<dbReference type="InterPro" id="IPR002577">
    <property type="entry name" value="HTH_HxlR"/>
</dbReference>